<protein>
    <submittedName>
        <fullName evidence="1">Uncharacterized protein</fullName>
    </submittedName>
</protein>
<sequence>MYLCILNREGEIVLHRNIRTRPDYFLKLIKPFREDIVICAKCQRA</sequence>
<name>A0A915TYH6_9BACT</name>
<dbReference type="Proteomes" id="UP001063350">
    <property type="component" value="Chromosome"/>
</dbReference>
<evidence type="ECO:0000313" key="2">
    <source>
        <dbReference type="Proteomes" id="UP001063350"/>
    </source>
</evidence>
<evidence type="ECO:0000313" key="1">
    <source>
        <dbReference type="EMBL" id="BCO08146.1"/>
    </source>
</evidence>
<dbReference type="AlphaFoldDB" id="A0A915TYH6"/>
<accession>A0A915TYH6</accession>
<keyword evidence="2" id="KW-1185">Reference proteome</keyword>
<organism evidence="1 2">
    <name type="scientific">Desulfolithobacter dissulfuricans</name>
    <dbReference type="NCBI Taxonomy" id="2795293"/>
    <lineage>
        <taxon>Bacteria</taxon>
        <taxon>Pseudomonadati</taxon>
        <taxon>Thermodesulfobacteriota</taxon>
        <taxon>Desulfobulbia</taxon>
        <taxon>Desulfobulbales</taxon>
        <taxon>Desulfobulbaceae</taxon>
        <taxon>Desulfolithobacter</taxon>
    </lineage>
</organism>
<gene>
    <name evidence="1" type="ORF">GF1_05220</name>
</gene>
<dbReference type="KEGG" id="ddu:GF1_05220"/>
<dbReference type="EMBL" id="AP024233">
    <property type="protein sequence ID" value="BCO08146.1"/>
    <property type="molecule type" value="Genomic_DNA"/>
</dbReference>
<reference evidence="1" key="1">
    <citation type="submission" date="2020-12" db="EMBL/GenBank/DDBJ databases">
        <title>Desulfobium dissulfuricans gen. nov., sp. nov., a novel mesophilic, sulfate-reducing bacterium isolated from a deep-sea hydrothermal vent.</title>
        <authorList>
            <person name="Hashimoto Y."/>
            <person name="Tame A."/>
            <person name="Sawayama S."/>
            <person name="Miyazaki J."/>
            <person name="Takai K."/>
            <person name="Nakagawa S."/>
        </authorList>
    </citation>
    <scope>NUCLEOTIDE SEQUENCE</scope>
    <source>
        <strain evidence="1">GF1</strain>
    </source>
</reference>
<proteinExistence type="predicted"/>